<sequence>MSDTQSLFKQQCIVPDVLTTAPSELIQIQYSNGVSVQMGKELTPTQVKDKPVVKFAAKETEYYTLAMVDPDAPSRENPKFREWHHWLIGNIYGGDMNKGEVLSDYIGSGPPKGTGLHRYVFLVYKQPEKCDFSQVPKLPNNSGDKRGKFSINKFAQQFKLGPPIAGNFYLAKYDDYVPKLYAKLKDLLEQREATLNRMSIQNLNTFDPFADAIKSSEDDVQDGLVHVRIQQRNGRKTLTTVQGLSSEYDLKKIVRACKKEFACNGTVVEHPEYGEVLQLQGDQRENICQWLTKSGLVKPEQLKVHGF</sequence>
<evidence type="ECO:0000313" key="9">
    <source>
        <dbReference type="Proteomes" id="UP000789524"/>
    </source>
</evidence>
<proteinExistence type="inferred from homology"/>
<dbReference type="SUPFAM" id="SSF55159">
    <property type="entry name" value="eIF1-like"/>
    <property type="match status" value="1"/>
</dbReference>
<comment type="function">
    <text evidence="1">Probably involved in translation.</text>
</comment>
<dbReference type="Gene3D" id="3.90.280.10">
    <property type="entry name" value="PEBP-like"/>
    <property type="match status" value="1"/>
</dbReference>
<dbReference type="PROSITE" id="PS50296">
    <property type="entry name" value="SUI1"/>
    <property type="match status" value="1"/>
</dbReference>
<accession>A0A8J2QW62</accession>
<evidence type="ECO:0000256" key="2">
    <source>
        <dbReference type="ARBA" id="ARBA00005422"/>
    </source>
</evidence>
<dbReference type="InterPro" id="IPR036610">
    <property type="entry name" value="PEBP-like_sf"/>
</dbReference>
<dbReference type="CDD" id="cd11566">
    <property type="entry name" value="eIF1_SUI1"/>
    <property type="match status" value="1"/>
</dbReference>
<evidence type="ECO:0000256" key="5">
    <source>
        <dbReference type="ARBA" id="ARBA00042714"/>
    </source>
</evidence>
<keyword evidence="3" id="KW-0810">Translation regulation</keyword>
<dbReference type="AlphaFoldDB" id="A0A8J2QW62"/>
<evidence type="ECO:0000259" key="7">
    <source>
        <dbReference type="PROSITE" id="PS50296"/>
    </source>
</evidence>
<dbReference type="SUPFAM" id="SSF49777">
    <property type="entry name" value="PEBP-like"/>
    <property type="match status" value="1"/>
</dbReference>
<dbReference type="Gene3D" id="3.30.780.10">
    <property type="entry name" value="SUI1-like domain"/>
    <property type="match status" value="1"/>
</dbReference>
<dbReference type="OrthoDB" id="10248435at2759"/>
<evidence type="ECO:0000256" key="4">
    <source>
        <dbReference type="ARBA" id="ARBA00022917"/>
    </source>
</evidence>
<dbReference type="InterPro" id="IPR035810">
    <property type="entry name" value="PEBP_euk"/>
</dbReference>
<keyword evidence="4" id="KW-0648">Protein biosynthesis</keyword>
<protein>
    <recommendedName>
        <fullName evidence="6">Eukaryotic translation initiation factor eIF1</fullName>
    </recommendedName>
    <alternativeName>
        <fullName evidence="5">Protein translation factor SUI1 homolog</fullName>
    </alternativeName>
</protein>
<dbReference type="Pfam" id="PF01161">
    <property type="entry name" value="PBP"/>
    <property type="match status" value="1"/>
</dbReference>
<dbReference type="PANTHER" id="PTHR11362">
    <property type="entry name" value="PHOSPHATIDYLETHANOLAMINE-BINDING PROTEIN"/>
    <property type="match status" value="1"/>
</dbReference>
<comment type="caution">
    <text evidence="8">The sequence shown here is derived from an EMBL/GenBank/DDBJ whole genome shotgun (WGS) entry which is preliminary data.</text>
</comment>
<evidence type="ECO:0000313" key="8">
    <source>
        <dbReference type="EMBL" id="CAG9574251.1"/>
    </source>
</evidence>
<reference evidence="8" key="1">
    <citation type="submission" date="2021-09" db="EMBL/GenBank/DDBJ databases">
        <authorList>
            <person name="Martin H S."/>
        </authorList>
    </citation>
    <scope>NUCLEOTIDE SEQUENCE</scope>
</reference>
<dbReference type="EMBL" id="CAKASE010000072">
    <property type="protein sequence ID" value="CAG9574251.1"/>
    <property type="molecule type" value="Genomic_DNA"/>
</dbReference>
<dbReference type="CDD" id="cd00866">
    <property type="entry name" value="PEBP_euk"/>
    <property type="match status" value="1"/>
</dbReference>
<dbReference type="InterPro" id="IPR036877">
    <property type="entry name" value="SUI1_dom_sf"/>
</dbReference>
<dbReference type="PANTHER" id="PTHR11362:SF82">
    <property type="entry name" value="PHOSPHATIDYLETHANOLAMINE-BINDING PROTEIN 4"/>
    <property type="match status" value="1"/>
</dbReference>
<dbReference type="Proteomes" id="UP000789524">
    <property type="component" value="Unassembled WGS sequence"/>
</dbReference>
<dbReference type="InterPro" id="IPR008914">
    <property type="entry name" value="PEBP"/>
</dbReference>
<dbReference type="InterPro" id="IPR005874">
    <property type="entry name" value="SUI1_euk"/>
</dbReference>
<evidence type="ECO:0000256" key="6">
    <source>
        <dbReference type="ARBA" id="ARBA00071306"/>
    </source>
</evidence>
<dbReference type="NCBIfam" id="TIGR01160">
    <property type="entry name" value="SUI1_MOF2"/>
    <property type="match status" value="1"/>
</dbReference>
<dbReference type="InterPro" id="IPR001950">
    <property type="entry name" value="SUI1"/>
</dbReference>
<dbReference type="GO" id="GO:0006417">
    <property type="term" value="P:regulation of translation"/>
    <property type="evidence" value="ECO:0007669"/>
    <property type="project" value="UniProtKB-KW"/>
</dbReference>
<name>A0A8J2QW62_9NEOP</name>
<dbReference type="Pfam" id="PF01253">
    <property type="entry name" value="SUI1"/>
    <property type="match status" value="1"/>
</dbReference>
<evidence type="ECO:0000256" key="3">
    <source>
        <dbReference type="ARBA" id="ARBA00022845"/>
    </source>
</evidence>
<gene>
    <name evidence="8" type="ORF">DCHRY22_LOCUS10824</name>
</gene>
<feature type="domain" description="SUI1" evidence="7">
    <location>
        <begin position="225"/>
        <end position="295"/>
    </location>
</feature>
<dbReference type="FunFam" id="3.30.780.10:FF:000010">
    <property type="entry name" value="Protein translation factor SUI1"/>
    <property type="match status" value="1"/>
</dbReference>
<evidence type="ECO:0000256" key="1">
    <source>
        <dbReference type="ARBA" id="ARBA00003130"/>
    </source>
</evidence>
<dbReference type="GO" id="GO:0003743">
    <property type="term" value="F:translation initiation factor activity"/>
    <property type="evidence" value="ECO:0007669"/>
    <property type="project" value="InterPro"/>
</dbReference>
<keyword evidence="9" id="KW-1185">Reference proteome</keyword>
<comment type="similarity">
    <text evidence="2">Belongs to the SUI1 family.</text>
</comment>
<organism evidence="8 9">
    <name type="scientific">Danaus chrysippus</name>
    <name type="common">African queen</name>
    <dbReference type="NCBI Taxonomy" id="151541"/>
    <lineage>
        <taxon>Eukaryota</taxon>
        <taxon>Metazoa</taxon>
        <taxon>Ecdysozoa</taxon>
        <taxon>Arthropoda</taxon>
        <taxon>Hexapoda</taxon>
        <taxon>Insecta</taxon>
        <taxon>Pterygota</taxon>
        <taxon>Neoptera</taxon>
        <taxon>Endopterygota</taxon>
        <taxon>Lepidoptera</taxon>
        <taxon>Glossata</taxon>
        <taxon>Ditrysia</taxon>
        <taxon>Papilionoidea</taxon>
        <taxon>Nymphalidae</taxon>
        <taxon>Danainae</taxon>
        <taxon>Danaini</taxon>
        <taxon>Danaina</taxon>
        <taxon>Danaus</taxon>
        <taxon>Anosia</taxon>
    </lineage>
</organism>